<dbReference type="EMBL" id="JADKGY010000012">
    <property type="protein sequence ID" value="MBK9983198.1"/>
    <property type="molecule type" value="Genomic_DNA"/>
</dbReference>
<organism evidence="1 2">
    <name type="scientific">Candidatus Opimibacter skivensis</name>
    <dbReference type="NCBI Taxonomy" id="2982028"/>
    <lineage>
        <taxon>Bacteria</taxon>
        <taxon>Pseudomonadati</taxon>
        <taxon>Bacteroidota</taxon>
        <taxon>Saprospiria</taxon>
        <taxon>Saprospirales</taxon>
        <taxon>Saprospiraceae</taxon>
        <taxon>Candidatus Opimibacter</taxon>
    </lineage>
</organism>
<sequence>MRIVAGFILFLISFFAIMYMLVSSNKGVIIAMARTQINRQVKGIVTIGDLKLNFVRTFPNLSVQLSDITLRDSLWDLHHHNFCRRKKYIPGLTS</sequence>
<evidence type="ECO:0000313" key="2">
    <source>
        <dbReference type="Proteomes" id="UP000808337"/>
    </source>
</evidence>
<name>A0A9D7SWD3_9BACT</name>
<comment type="caution">
    <text evidence="1">The sequence shown here is derived from an EMBL/GenBank/DDBJ whole genome shotgun (WGS) entry which is preliminary data.</text>
</comment>
<gene>
    <name evidence="1" type="ORF">IPP15_12440</name>
</gene>
<accession>A0A9D7SWD3</accession>
<protein>
    <recommendedName>
        <fullName evidence="3">AsmA family protein</fullName>
    </recommendedName>
</protein>
<proteinExistence type="predicted"/>
<dbReference type="Proteomes" id="UP000808337">
    <property type="component" value="Unassembled WGS sequence"/>
</dbReference>
<reference evidence="1 2" key="1">
    <citation type="submission" date="2020-10" db="EMBL/GenBank/DDBJ databases">
        <title>Connecting structure to function with the recovery of over 1000 high-quality activated sludge metagenome-assembled genomes encoding full-length rRNA genes using long-read sequencing.</title>
        <authorList>
            <person name="Singleton C.M."/>
            <person name="Petriglieri F."/>
            <person name="Kristensen J.M."/>
            <person name="Kirkegaard R.H."/>
            <person name="Michaelsen T.Y."/>
            <person name="Andersen M.H."/>
            <person name="Karst S.M."/>
            <person name="Dueholm M.S."/>
            <person name="Nielsen P.H."/>
            <person name="Albertsen M."/>
        </authorList>
    </citation>
    <scope>NUCLEOTIDE SEQUENCE [LARGE SCALE GENOMIC DNA]</scope>
    <source>
        <strain evidence="1">Ribe_18-Q3-R11-54_MAXAC.273</strain>
    </source>
</reference>
<evidence type="ECO:0000313" key="1">
    <source>
        <dbReference type="EMBL" id="MBK9983198.1"/>
    </source>
</evidence>
<evidence type="ECO:0008006" key="3">
    <source>
        <dbReference type="Google" id="ProtNLM"/>
    </source>
</evidence>
<dbReference type="AlphaFoldDB" id="A0A9D7SWD3"/>